<dbReference type="EMBL" id="KN823055">
    <property type="protein sequence ID" value="KIO24730.1"/>
    <property type="molecule type" value="Genomic_DNA"/>
</dbReference>
<reference evidence="4" key="2">
    <citation type="submission" date="2015-01" db="EMBL/GenBank/DDBJ databases">
        <title>Evolutionary Origins and Diversification of the Mycorrhizal Mutualists.</title>
        <authorList>
            <consortium name="DOE Joint Genome Institute"/>
            <consortium name="Mycorrhizal Genomics Consortium"/>
            <person name="Kohler A."/>
            <person name="Kuo A."/>
            <person name="Nagy L.G."/>
            <person name="Floudas D."/>
            <person name="Copeland A."/>
            <person name="Barry K.W."/>
            <person name="Cichocki N."/>
            <person name="Veneault-Fourrey C."/>
            <person name="LaButti K."/>
            <person name="Lindquist E.A."/>
            <person name="Lipzen A."/>
            <person name="Lundell T."/>
            <person name="Morin E."/>
            <person name="Murat C."/>
            <person name="Riley R."/>
            <person name="Ohm R."/>
            <person name="Sun H."/>
            <person name="Tunlid A."/>
            <person name="Henrissat B."/>
            <person name="Grigoriev I.V."/>
            <person name="Hibbett D.S."/>
            <person name="Martin F."/>
        </authorList>
    </citation>
    <scope>NUCLEOTIDE SEQUENCE [LARGE SCALE GENOMIC DNA]</scope>
    <source>
        <strain evidence="4">MUT 4182</strain>
    </source>
</reference>
<feature type="domain" description="DUF6533" evidence="2">
    <location>
        <begin position="47"/>
        <end position="73"/>
    </location>
</feature>
<name>A0A0C3Q654_9AGAM</name>
<dbReference type="InterPro" id="IPR045340">
    <property type="entry name" value="DUF6533"/>
</dbReference>
<sequence length="79" mass="8741">MVLPLLPPPPPLPPPPCDGLPPPPPGGPMDALGFFRMLAYQSAVTRYCMVAGYMWVLYDWLITLDQEIDLVWVGDFIGN</sequence>
<protein>
    <recommendedName>
        <fullName evidence="2">DUF6533 domain-containing protein</fullName>
    </recommendedName>
</protein>
<evidence type="ECO:0000256" key="1">
    <source>
        <dbReference type="SAM" id="MobiDB-lite"/>
    </source>
</evidence>
<accession>A0A0C3Q654</accession>
<reference evidence="3 4" key="1">
    <citation type="submission" date="2014-04" db="EMBL/GenBank/DDBJ databases">
        <authorList>
            <consortium name="DOE Joint Genome Institute"/>
            <person name="Kuo A."/>
            <person name="Girlanda M."/>
            <person name="Perotto S."/>
            <person name="Kohler A."/>
            <person name="Nagy L.G."/>
            <person name="Floudas D."/>
            <person name="Copeland A."/>
            <person name="Barry K.W."/>
            <person name="Cichocki N."/>
            <person name="Veneault-Fourrey C."/>
            <person name="LaButti K."/>
            <person name="Lindquist E.A."/>
            <person name="Lipzen A."/>
            <person name="Lundell T."/>
            <person name="Morin E."/>
            <person name="Murat C."/>
            <person name="Sun H."/>
            <person name="Tunlid A."/>
            <person name="Henrissat B."/>
            <person name="Grigoriev I.V."/>
            <person name="Hibbett D.S."/>
            <person name="Martin F."/>
            <person name="Nordberg H.P."/>
            <person name="Cantor M.N."/>
            <person name="Hua S.X."/>
        </authorList>
    </citation>
    <scope>NUCLEOTIDE SEQUENCE [LARGE SCALE GENOMIC DNA]</scope>
    <source>
        <strain evidence="3 4">MUT 4182</strain>
    </source>
</reference>
<evidence type="ECO:0000259" key="2">
    <source>
        <dbReference type="Pfam" id="PF20151"/>
    </source>
</evidence>
<keyword evidence="4" id="KW-1185">Reference proteome</keyword>
<proteinExistence type="predicted"/>
<evidence type="ECO:0000313" key="3">
    <source>
        <dbReference type="EMBL" id="KIO24730.1"/>
    </source>
</evidence>
<dbReference type="AlphaFoldDB" id="A0A0C3Q654"/>
<dbReference type="Pfam" id="PF20151">
    <property type="entry name" value="DUF6533"/>
    <property type="match status" value="1"/>
</dbReference>
<gene>
    <name evidence="3" type="ORF">M407DRAFT_25880</name>
</gene>
<organism evidence="3 4">
    <name type="scientific">Tulasnella calospora MUT 4182</name>
    <dbReference type="NCBI Taxonomy" id="1051891"/>
    <lineage>
        <taxon>Eukaryota</taxon>
        <taxon>Fungi</taxon>
        <taxon>Dikarya</taxon>
        <taxon>Basidiomycota</taxon>
        <taxon>Agaricomycotina</taxon>
        <taxon>Agaricomycetes</taxon>
        <taxon>Cantharellales</taxon>
        <taxon>Tulasnellaceae</taxon>
        <taxon>Tulasnella</taxon>
    </lineage>
</organism>
<dbReference type="HOGENOM" id="CLU_2607764_0_0_1"/>
<feature type="region of interest" description="Disordered" evidence="1">
    <location>
        <begin position="1"/>
        <end position="25"/>
    </location>
</feature>
<dbReference type="Proteomes" id="UP000054248">
    <property type="component" value="Unassembled WGS sequence"/>
</dbReference>
<evidence type="ECO:0000313" key="4">
    <source>
        <dbReference type="Proteomes" id="UP000054248"/>
    </source>
</evidence>
<dbReference type="OrthoDB" id="3038503at2759"/>